<dbReference type="Proteomes" id="UP000634136">
    <property type="component" value="Unassembled WGS sequence"/>
</dbReference>
<gene>
    <name evidence="1" type="ORF">G2W53_027903</name>
</gene>
<organism evidence="1 2">
    <name type="scientific">Senna tora</name>
    <dbReference type="NCBI Taxonomy" id="362788"/>
    <lineage>
        <taxon>Eukaryota</taxon>
        <taxon>Viridiplantae</taxon>
        <taxon>Streptophyta</taxon>
        <taxon>Embryophyta</taxon>
        <taxon>Tracheophyta</taxon>
        <taxon>Spermatophyta</taxon>
        <taxon>Magnoliopsida</taxon>
        <taxon>eudicotyledons</taxon>
        <taxon>Gunneridae</taxon>
        <taxon>Pentapetalae</taxon>
        <taxon>rosids</taxon>
        <taxon>fabids</taxon>
        <taxon>Fabales</taxon>
        <taxon>Fabaceae</taxon>
        <taxon>Caesalpinioideae</taxon>
        <taxon>Cassia clade</taxon>
        <taxon>Senna</taxon>
    </lineage>
</organism>
<proteinExistence type="predicted"/>
<sequence length="21" mass="2368">MGIQSSKFKVQTKLELKESVS</sequence>
<reference evidence="1" key="1">
    <citation type="submission" date="2020-09" db="EMBL/GenBank/DDBJ databases">
        <title>Genome-Enabled Discovery of Anthraquinone Biosynthesis in Senna tora.</title>
        <authorList>
            <person name="Kang S.-H."/>
            <person name="Pandey R.P."/>
            <person name="Lee C.-M."/>
            <person name="Sim J.-S."/>
            <person name="Jeong J.-T."/>
            <person name="Choi B.-S."/>
            <person name="Jung M."/>
            <person name="Ginzburg D."/>
            <person name="Zhao K."/>
            <person name="Won S.Y."/>
            <person name="Oh T.-J."/>
            <person name="Yu Y."/>
            <person name="Kim N.-H."/>
            <person name="Lee O.R."/>
            <person name="Lee T.-H."/>
            <person name="Bashyal P."/>
            <person name="Kim T.-S."/>
            <person name="Lee W.-H."/>
            <person name="Kawkins C."/>
            <person name="Kim C.-K."/>
            <person name="Kim J.S."/>
            <person name="Ahn B.O."/>
            <person name="Rhee S.Y."/>
            <person name="Sohng J.K."/>
        </authorList>
    </citation>
    <scope>NUCLEOTIDE SEQUENCE</scope>
    <source>
        <tissue evidence="1">Leaf</tissue>
    </source>
</reference>
<name>A0A834THS3_9FABA</name>
<comment type="caution">
    <text evidence="1">The sequence shown here is derived from an EMBL/GenBank/DDBJ whole genome shotgun (WGS) entry which is preliminary data.</text>
</comment>
<keyword evidence="2" id="KW-1185">Reference proteome</keyword>
<dbReference type="EMBL" id="JAAIUW010000008">
    <property type="protein sequence ID" value="KAF7822448.1"/>
    <property type="molecule type" value="Genomic_DNA"/>
</dbReference>
<evidence type="ECO:0000313" key="2">
    <source>
        <dbReference type="Proteomes" id="UP000634136"/>
    </source>
</evidence>
<dbReference type="AlphaFoldDB" id="A0A834THS3"/>
<accession>A0A834THS3</accession>
<protein>
    <submittedName>
        <fullName evidence="1">Uncharacterized protein</fullName>
    </submittedName>
</protein>
<evidence type="ECO:0000313" key="1">
    <source>
        <dbReference type="EMBL" id="KAF7822448.1"/>
    </source>
</evidence>